<feature type="compositionally biased region" description="Low complexity" evidence="4">
    <location>
        <begin position="414"/>
        <end position="424"/>
    </location>
</feature>
<evidence type="ECO:0000313" key="7">
    <source>
        <dbReference type="EMBL" id="SMC26972.1"/>
    </source>
</evidence>
<comment type="subcellular location">
    <subcellularLocation>
        <location evidence="1">Cell envelope</location>
    </subcellularLocation>
</comment>
<feature type="compositionally biased region" description="Low complexity" evidence="4">
    <location>
        <begin position="329"/>
        <end position="345"/>
    </location>
</feature>
<dbReference type="Proteomes" id="UP000192468">
    <property type="component" value="Unassembled WGS sequence"/>
</dbReference>
<dbReference type="EMBL" id="FWXH01000015">
    <property type="protein sequence ID" value="SMC26972.1"/>
    <property type="molecule type" value="Genomic_DNA"/>
</dbReference>
<evidence type="ECO:0000256" key="1">
    <source>
        <dbReference type="ARBA" id="ARBA00004196"/>
    </source>
</evidence>
<evidence type="ECO:0000256" key="2">
    <source>
        <dbReference type="ARBA" id="ARBA00009477"/>
    </source>
</evidence>
<keyword evidence="5" id="KW-0812">Transmembrane</keyword>
<dbReference type="PANTHER" id="PTHR32347">
    <property type="entry name" value="EFFLUX SYSTEM COMPONENT YKNX-RELATED"/>
    <property type="match status" value="1"/>
</dbReference>
<organism evidence="7 8">
    <name type="scientific">Clostridium acidisoli DSM 12555</name>
    <dbReference type="NCBI Taxonomy" id="1121291"/>
    <lineage>
        <taxon>Bacteria</taxon>
        <taxon>Bacillati</taxon>
        <taxon>Bacillota</taxon>
        <taxon>Clostridia</taxon>
        <taxon>Eubacteriales</taxon>
        <taxon>Clostridiaceae</taxon>
        <taxon>Clostridium</taxon>
    </lineage>
</organism>
<dbReference type="Pfam" id="PF25990">
    <property type="entry name" value="Beta-barrel_YknX"/>
    <property type="match status" value="1"/>
</dbReference>
<keyword evidence="8" id="KW-1185">Reference proteome</keyword>
<dbReference type="InterPro" id="IPR058636">
    <property type="entry name" value="Beta-barrel_YknX"/>
</dbReference>
<keyword evidence="5" id="KW-1133">Transmembrane helix</keyword>
<sequence>MKSKVIKAIIICIVVVGIGGAGYFGYNKFFKKSAAVTSSKYSTSTVKKMSISKTIQGTGAAYAGTTYAVAPNNNGIIADLTVKVGDTVTAGQKLFVSSSSDLTKAVTTATRNLTKAKAQLAADESSLTTAKTQLTTDESADKVDATKVASDEKSISDTNSKISDDGDSVSDATTALSDANTALTKQTVTSPIAGLVTSVDNANGDSGQSGKSAVTVTDMNSMKVKVSVDELDISSVTVGQKATIKFDALSDKSFTGSVESVAQTGTTSNNVTTYDVVVSISNPTGIKLGMNADVTIAVQSKDNAIVIPEEALVESNSKKYVRVEDTTKSNNMQSNNNSSNATSNSKLVEITTGLETEDYIEVTKGVTEGETILVQLPSSSSSTNTQQGGMGGPGGSMGSGGGMPSGGGQGGGQSSSNSKSTSGK</sequence>
<dbReference type="OrthoDB" id="1725043at2"/>
<dbReference type="AlphaFoldDB" id="A0A1W1XSZ5"/>
<dbReference type="GO" id="GO:0022857">
    <property type="term" value="F:transmembrane transporter activity"/>
    <property type="evidence" value="ECO:0007669"/>
    <property type="project" value="InterPro"/>
</dbReference>
<comment type="similarity">
    <text evidence="2">Belongs to the membrane fusion protein (MFP) (TC 8.A.1) family.</text>
</comment>
<reference evidence="7 8" key="1">
    <citation type="submission" date="2017-04" db="EMBL/GenBank/DDBJ databases">
        <authorList>
            <person name="Afonso C.L."/>
            <person name="Miller P.J."/>
            <person name="Scott M.A."/>
            <person name="Spackman E."/>
            <person name="Goraichik I."/>
            <person name="Dimitrov K.M."/>
            <person name="Suarez D.L."/>
            <person name="Swayne D.E."/>
        </authorList>
    </citation>
    <scope>NUCLEOTIDE SEQUENCE [LARGE SCALE GENOMIC DNA]</scope>
    <source>
        <strain evidence="7 8">DSM 12555</strain>
    </source>
</reference>
<feature type="compositionally biased region" description="Basic and acidic residues" evidence="4">
    <location>
        <begin position="145"/>
        <end position="155"/>
    </location>
</feature>
<dbReference type="Gene3D" id="2.40.420.20">
    <property type="match status" value="1"/>
</dbReference>
<name>A0A1W1XSZ5_9CLOT</name>
<feature type="compositionally biased region" description="Low complexity" evidence="4">
    <location>
        <begin position="378"/>
        <end position="387"/>
    </location>
</feature>
<dbReference type="GO" id="GO:0016020">
    <property type="term" value="C:membrane"/>
    <property type="evidence" value="ECO:0007669"/>
    <property type="project" value="InterPro"/>
</dbReference>
<keyword evidence="3" id="KW-0175">Coiled coil</keyword>
<feature type="transmembrane region" description="Helical" evidence="5">
    <location>
        <begin position="6"/>
        <end position="26"/>
    </location>
</feature>
<evidence type="ECO:0000256" key="4">
    <source>
        <dbReference type="SAM" id="MobiDB-lite"/>
    </source>
</evidence>
<dbReference type="InterPro" id="IPR050465">
    <property type="entry name" value="UPF0194_transport"/>
</dbReference>
<dbReference type="Gene3D" id="2.40.50.100">
    <property type="match status" value="1"/>
</dbReference>
<keyword evidence="5" id="KW-0472">Membrane</keyword>
<evidence type="ECO:0000256" key="3">
    <source>
        <dbReference type="ARBA" id="ARBA00023054"/>
    </source>
</evidence>
<dbReference type="SUPFAM" id="SSF111369">
    <property type="entry name" value="HlyD-like secretion proteins"/>
    <property type="match status" value="1"/>
</dbReference>
<feature type="compositionally biased region" description="Gly residues" evidence="4">
    <location>
        <begin position="388"/>
        <end position="413"/>
    </location>
</feature>
<evidence type="ECO:0000313" key="8">
    <source>
        <dbReference type="Proteomes" id="UP000192468"/>
    </source>
</evidence>
<dbReference type="Gene3D" id="2.40.30.170">
    <property type="match status" value="1"/>
</dbReference>
<gene>
    <name evidence="7" type="ORF">SAMN02745134_03007</name>
</gene>
<dbReference type="GO" id="GO:0030313">
    <property type="term" value="C:cell envelope"/>
    <property type="evidence" value="ECO:0007669"/>
    <property type="project" value="UniProtKB-SubCell"/>
</dbReference>
<protein>
    <submittedName>
        <fullName evidence="7">HlyD family secretion protein</fullName>
    </submittedName>
</protein>
<feature type="domain" description="YknX-like beta-barrel" evidence="6">
    <location>
        <begin position="222"/>
        <end position="296"/>
    </location>
</feature>
<dbReference type="RefSeq" id="WP_084116849.1">
    <property type="nucleotide sequence ID" value="NZ_FWXH01000015.1"/>
</dbReference>
<feature type="region of interest" description="Disordered" evidence="4">
    <location>
        <begin position="376"/>
        <end position="424"/>
    </location>
</feature>
<dbReference type="STRING" id="1121291.SAMN02745134_03007"/>
<accession>A0A1W1XSZ5</accession>
<evidence type="ECO:0000259" key="6">
    <source>
        <dbReference type="Pfam" id="PF25990"/>
    </source>
</evidence>
<proteinExistence type="inferred from homology"/>
<dbReference type="InterPro" id="IPR006143">
    <property type="entry name" value="RND_pump_MFP"/>
</dbReference>
<evidence type="ECO:0000256" key="5">
    <source>
        <dbReference type="SAM" id="Phobius"/>
    </source>
</evidence>
<feature type="region of interest" description="Disordered" evidence="4">
    <location>
        <begin position="326"/>
        <end position="347"/>
    </location>
</feature>
<dbReference type="NCBIfam" id="TIGR01730">
    <property type="entry name" value="RND_mfp"/>
    <property type="match status" value="1"/>
</dbReference>
<feature type="region of interest" description="Disordered" evidence="4">
    <location>
        <begin position="145"/>
        <end position="169"/>
    </location>
</feature>